<protein>
    <submittedName>
        <fullName evidence="2">Uncharacterized protein</fullName>
    </submittedName>
</protein>
<feature type="region of interest" description="Disordered" evidence="1">
    <location>
        <begin position="224"/>
        <end position="245"/>
    </location>
</feature>
<sequence>MEPRRRDELAGERDISNPDWPTGRPPHRCQLNEPGHLALRRDRATDTTFTDHPDSLDSACPNAATIRPSTGQICQSAPQARTGCSATPQATTAPAQHARRYRLHLPRRLPLHGWLAAYNTIPTTISRREAIETCEAPDMRYHAVWFVTLPVQPAIPAVSPRMAGHDQHPPTVRLRRLLGVRPYGRPSRRWSSPQPASTLTLLSRRRSCGRESVQWYPHWLERDASPSRPANVGGQPARSGDSMNDHANIRAAETRRCAVTVMPTSCMRTDTSPRCREARTTDGKRELHGAESCCTAC</sequence>
<keyword evidence="3" id="KW-1185">Reference proteome</keyword>
<organism evidence="2 3">
    <name type="scientific">Kibdelosporangium banguiense</name>
    <dbReference type="NCBI Taxonomy" id="1365924"/>
    <lineage>
        <taxon>Bacteria</taxon>
        <taxon>Bacillati</taxon>
        <taxon>Actinomycetota</taxon>
        <taxon>Actinomycetes</taxon>
        <taxon>Pseudonocardiales</taxon>
        <taxon>Pseudonocardiaceae</taxon>
        <taxon>Kibdelosporangium</taxon>
    </lineage>
</organism>
<accession>A0ABS4TXH6</accession>
<comment type="caution">
    <text evidence="2">The sequence shown here is derived from an EMBL/GenBank/DDBJ whole genome shotgun (WGS) entry which is preliminary data.</text>
</comment>
<dbReference type="EMBL" id="JAGINW010000001">
    <property type="protein sequence ID" value="MBP2329103.1"/>
    <property type="molecule type" value="Genomic_DNA"/>
</dbReference>
<proteinExistence type="predicted"/>
<evidence type="ECO:0000313" key="3">
    <source>
        <dbReference type="Proteomes" id="UP001519332"/>
    </source>
</evidence>
<feature type="compositionally biased region" description="Basic and acidic residues" evidence="1">
    <location>
        <begin position="1"/>
        <end position="16"/>
    </location>
</feature>
<dbReference type="Proteomes" id="UP001519332">
    <property type="component" value="Unassembled WGS sequence"/>
</dbReference>
<name>A0ABS4TXH6_9PSEU</name>
<gene>
    <name evidence="2" type="ORF">JOF56_009488</name>
</gene>
<reference evidence="2 3" key="1">
    <citation type="submission" date="2021-03" db="EMBL/GenBank/DDBJ databases">
        <title>Sequencing the genomes of 1000 actinobacteria strains.</title>
        <authorList>
            <person name="Klenk H.-P."/>
        </authorList>
    </citation>
    <scope>NUCLEOTIDE SEQUENCE [LARGE SCALE GENOMIC DNA]</scope>
    <source>
        <strain evidence="2 3">DSM 46670</strain>
    </source>
</reference>
<evidence type="ECO:0000256" key="1">
    <source>
        <dbReference type="SAM" id="MobiDB-lite"/>
    </source>
</evidence>
<feature type="region of interest" description="Disordered" evidence="1">
    <location>
        <begin position="1"/>
        <end position="27"/>
    </location>
</feature>
<evidence type="ECO:0000313" key="2">
    <source>
        <dbReference type="EMBL" id="MBP2329103.1"/>
    </source>
</evidence>